<dbReference type="PANTHER" id="PTHR35788">
    <property type="entry name" value="EXPORTED PROTEIN-RELATED"/>
    <property type="match status" value="1"/>
</dbReference>
<evidence type="ECO:0000313" key="3">
    <source>
        <dbReference type="EMBL" id="OGK50537.1"/>
    </source>
</evidence>
<accession>A0A1F7J4K6</accession>
<keyword evidence="1" id="KW-0472">Membrane</keyword>
<dbReference type="AlphaFoldDB" id="A0A1F7J4K6"/>
<dbReference type="Proteomes" id="UP000178558">
    <property type="component" value="Unassembled WGS sequence"/>
</dbReference>
<dbReference type="PANTHER" id="PTHR35788:SF1">
    <property type="entry name" value="EXPORTED PROTEIN"/>
    <property type="match status" value="1"/>
</dbReference>
<protein>
    <recommendedName>
        <fullName evidence="2">YoaR-like putative peptidoglycan binding domain-containing protein</fullName>
    </recommendedName>
</protein>
<sequence length="470" mass="52503">MIPKTRTKEVVVLYSLIFLIALLLVIGVSITGYIIREEKRLQNHIYPNVYIDHVSVGRKTKKEAAMLFSKRAGDLDNLTITVLYKDTPIATVSGKQMGVHRNVDDVVERAYLIGRVSHLPSRVSQKLKTLFNRDRFDFATQLTYDKNSLSDFISLQEDKYNKPAKDALFKFENDRVVNFRIEEEGAKINSEKLISDMENKIIFWKKNPKNETVVLADQIIKPQITLAKSNQFGIEELVSEGKSNYAGSIPERVHNLTLATSRFNGILVPKDGVVSFNDIVGDISSTTGYKPAYIIKGGKTVLGDGGGVCQVSTTLFRAALQAGLPIIERTAHAYRVGYYENDSKPGFDATVYGPTVDLKIKNNTPGYLLIQTEVDHGTGNVYFRFYGKKDGRQIYISPGTLTDVSPPPDPKYQDDPTLKKGVTKQVDFAAWGGKANFSYKVTGSGDVNFEKTFFSNFRPWQAVYLVGTSD</sequence>
<evidence type="ECO:0000313" key="4">
    <source>
        <dbReference type="Proteomes" id="UP000178558"/>
    </source>
</evidence>
<gene>
    <name evidence="3" type="ORF">A3B50_02015</name>
</gene>
<feature type="domain" description="YoaR-like putative peptidoglycan binding" evidence="2">
    <location>
        <begin position="91"/>
        <end position="201"/>
    </location>
</feature>
<dbReference type="Pfam" id="PF04294">
    <property type="entry name" value="VanW"/>
    <property type="match status" value="1"/>
</dbReference>
<comment type="caution">
    <text evidence="3">The sequence shown here is derived from an EMBL/GenBank/DDBJ whole genome shotgun (WGS) entry which is preliminary data.</text>
</comment>
<dbReference type="InterPro" id="IPR022029">
    <property type="entry name" value="YoaR-like_PG-bd"/>
</dbReference>
<name>A0A1F7J4K6_9BACT</name>
<dbReference type="Pfam" id="PF12229">
    <property type="entry name" value="PG_binding_4"/>
    <property type="match status" value="1"/>
</dbReference>
<keyword evidence="1" id="KW-1133">Transmembrane helix</keyword>
<organism evidence="3 4">
    <name type="scientific">Candidatus Roizmanbacteria bacterium RIFCSPLOWO2_01_FULL_40_42</name>
    <dbReference type="NCBI Taxonomy" id="1802066"/>
    <lineage>
        <taxon>Bacteria</taxon>
        <taxon>Candidatus Roizmaniibacteriota</taxon>
    </lineage>
</organism>
<dbReference type="EMBL" id="MGAQ01000015">
    <property type="protein sequence ID" value="OGK50537.1"/>
    <property type="molecule type" value="Genomic_DNA"/>
</dbReference>
<reference evidence="3 4" key="1">
    <citation type="journal article" date="2016" name="Nat. Commun.">
        <title>Thousands of microbial genomes shed light on interconnected biogeochemical processes in an aquifer system.</title>
        <authorList>
            <person name="Anantharaman K."/>
            <person name="Brown C.T."/>
            <person name="Hug L.A."/>
            <person name="Sharon I."/>
            <person name="Castelle C.J."/>
            <person name="Probst A.J."/>
            <person name="Thomas B.C."/>
            <person name="Singh A."/>
            <person name="Wilkins M.J."/>
            <person name="Karaoz U."/>
            <person name="Brodie E.L."/>
            <person name="Williams K.H."/>
            <person name="Hubbard S.S."/>
            <person name="Banfield J.F."/>
        </authorList>
    </citation>
    <scope>NUCLEOTIDE SEQUENCE [LARGE SCALE GENOMIC DNA]</scope>
</reference>
<dbReference type="InterPro" id="IPR052913">
    <property type="entry name" value="Glycopeptide_resist_protein"/>
</dbReference>
<proteinExistence type="predicted"/>
<evidence type="ECO:0000259" key="2">
    <source>
        <dbReference type="Pfam" id="PF12229"/>
    </source>
</evidence>
<evidence type="ECO:0000256" key="1">
    <source>
        <dbReference type="SAM" id="Phobius"/>
    </source>
</evidence>
<feature type="transmembrane region" description="Helical" evidence="1">
    <location>
        <begin position="12"/>
        <end position="35"/>
    </location>
</feature>
<keyword evidence="1" id="KW-0812">Transmembrane</keyword>
<dbReference type="InterPro" id="IPR007391">
    <property type="entry name" value="Vancomycin_resist_VanW"/>
</dbReference>